<keyword evidence="2" id="KW-1185">Reference proteome</keyword>
<gene>
    <name evidence="1" type="ordered locus">Selin_0561</name>
</gene>
<evidence type="ECO:0008006" key="3">
    <source>
        <dbReference type="Google" id="ProtNLM"/>
    </source>
</evidence>
<dbReference type="InterPro" id="IPR027417">
    <property type="entry name" value="P-loop_NTPase"/>
</dbReference>
<name>E6W0X7_DESIS</name>
<protein>
    <recommendedName>
        <fullName evidence="3">DNA polymerase III gamma/tau subunits-like protein</fullName>
    </recommendedName>
</protein>
<dbReference type="Proteomes" id="UP000002572">
    <property type="component" value="Chromosome"/>
</dbReference>
<dbReference type="AlphaFoldDB" id="E6W0X7"/>
<dbReference type="KEGG" id="din:Selin_0561"/>
<evidence type="ECO:0000313" key="1">
    <source>
        <dbReference type="EMBL" id="ADU65309.1"/>
    </source>
</evidence>
<evidence type="ECO:0000313" key="2">
    <source>
        <dbReference type="Proteomes" id="UP000002572"/>
    </source>
</evidence>
<dbReference type="SUPFAM" id="SSF52540">
    <property type="entry name" value="P-loop containing nucleoside triphosphate hydrolases"/>
    <property type="match status" value="1"/>
</dbReference>
<dbReference type="Pfam" id="PF13177">
    <property type="entry name" value="DNA_pol3_delta2"/>
    <property type="match status" value="1"/>
</dbReference>
<sequence length="308" mass="35401">MADTPPYLDLYQREMGRQRPHHGYLVGSGAPLALDFATYFVKGLNCLDPRGVQPCGQCYCCLREYMAIRHIEPEKGQITIDDIREGSDFLESTSVDGNFRYKALIIEQAEKMTSSDAVNRVQENALLKTLEEPPEGSILFLLSDVPSFFLPTVRSRLAYIHFQPLILEEYRRHLMDLQFSENEIQLLLKVADTSCTSRDDLQFIVQAVALARGILAGTLDESSMQYLMDNADQWQRILRVFHVYFRDALVFVETGKYDKVYKILPCSPYRIIETLQDIAKIRRILSTTHSSPKFQMLSLLSKRRCRIA</sequence>
<dbReference type="Gene3D" id="3.40.50.300">
    <property type="entry name" value="P-loop containing nucleotide triphosphate hydrolases"/>
    <property type="match status" value="1"/>
</dbReference>
<dbReference type="RefSeq" id="WP_013505197.1">
    <property type="nucleotide sequence ID" value="NC_014836.1"/>
</dbReference>
<proteinExistence type="predicted"/>
<reference evidence="1 2" key="1">
    <citation type="submission" date="2010-12" db="EMBL/GenBank/DDBJ databases">
        <title>Complete sequence of Desulfurispirillum indicum S5.</title>
        <authorList>
            <consortium name="US DOE Joint Genome Institute"/>
            <person name="Lucas S."/>
            <person name="Copeland A."/>
            <person name="Lapidus A."/>
            <person name="Cheng J.-F."/>
            <person name="Goodwin L."/>
            <person name="Pitluck S."/>
            <person name="Chertkov O."/>
            <person name="Held B."/>
            <person name="Detter J.C."/>
            <person name="Han C."/>
            <person name="Tapia R."/>
            <person name="Land M."/>
            <person name="Hauser L."/>
            <person name="Kyrpides N."/>
            <person name="Ivanova N."/>
            <person name="Mikhailova N."/>
            <person name="Haggblom M."/>
            <person name="Rauschenbach I."/>
            <person name="Bini E."/>
            <person name="Woyke T."/>
        </authorList>
    </citation>
    <scope>NUCLEOTIDE SEQUENCE [LARGE SCALE GENOMIC DNA]</scope>
    <source>
        <strain evidence="2">ATCC BAA-1389 / DSM 22839 / S5</strain>
    </source>
</reference>
<dbReference type="eggNOG" id="COG2812">
    <property type="taxonomic scope" value="Bacteria"/>
</dbReference>
<dbReference type="InParanoid" id="E6W0X7"/>
<dbReference type="OrthoDB" id="9810148at2"/>
<accession>E6W0X7</accession>
<dbReference type="HOGENOM" id="CLU_902322_0_0_0"/>
<organism evidence="1 2">
    <name type="scientific">Desulfurispirillum indicum (strain ATCC BAA-1389 / DSM 22839 / S5)</name>
    <dbReference type="NCBI Taxonomy" id="653733"/>
    <lineage>
        <taxon>Bacteria</taxon>
        <taxon>Pseudomonadati</taxon>
        <taxon>Chrysiogenota</taxon>
        <taxon>Chrysiogenia</taxon>
        <taxon>Chrysiogenales</taxon>
        <taxon>Chrysiogenaceae</taxon>
        <taxon>Desulfurispirillum</taxon>
    </lineage>
</organism>
<dbReference type="EMBL" id="CP002432">
    <property type="protein sequence ID" value="ADU65309.1"/>
    <property type="molecule type" value="Genomic_DNA"/>
</dbReference>
<dbReference type="STRING" id="653733.Selin_0561"/>